<keyword evidence="3" id="KW-0808">Transferase</keyword>
<dbReference type="PIRSF" id="PIRSF000615">
    <property type="entry name" value="TyrPK_CSF1-R"/>
    <property type="match status" value="1"/>
</dbReference>
<dbReference type="GO" id="GO:0004672">
    <property type="term" value="F:protein kinase activity"/>
    <property type="evidence" value="ECO:0007669"/>
    <property type="project" value="InterPro"/>
</dbReference>
<sequence>MESGDGLCSKEFDLDAKWLVDPKQILVGPRIGEGAHGKVHKGNISSQCNYNSFSQSRYKNENVAIKIIRRGETPEEIAKTEARFAREVAMLSKVQHKNLAKFIGACKEPIMVIVTELLLGGTLRKYLLSIRPRCLDLHEAACFALDIARAMECLHSHGIIHRDLKPENLILTGDHKTVKLTDFGLAREESVTEMMTAETGTYRWMAPELYSTVTLRNGEKKHYNHKVDVYSFGIVFWEIVQNKLPFEGMSNLQAAYAAAFKNFRPNAENLPEYLAPIITSCWTEDPNTRPNFSEIIQMLLKYLSTIPQPEYVTPPTVQAPENAVLPPESPGTSSLMAATRRGTGDVPKSEIEEKPSSFFSCFSGSCY</sequence>
<dbReference type="Proteomes" id="UP000685013">
    <property type="component" value="Chromosome 4"/>
</dbReference>
<dbReference type="PANTHER" id="PTHR23257:SF761">
    <property type="entry name" value="PROTEIN KINASE ATN1"/>
    <property type="match status" value="1"/>
</dbReference>
<dbReference type="InterPro" id="IPR001245">
    <property type="entry name" value="Ser-Thr/Tyr_kinase_cat_dom"/>
</dbReference>
<comment type="caution">
    <text evidence="3">The sequence shown here is derived from an EMBL/GenBank/DDBJ whole genome shotgun (WGS) entry which is preliminary data.</text>
</comment>
<dbReference type="GO" id="GO:0005737">
    <property type="term" value="C:cytoplasm"/>
    <property type="evidence" value="ECO:0007669"/>
    <property type="project" value="TreeGrafter"/>
</dbReference>
<evidence type="ECO:0000313" key="3">
    <source>
        <dbReference type="EMBL" id="KAG6602414.1"/>
    </source>
</evidence>
<dbReference type="PROSITE" id="PS50011">
    <property type="entry name" value="PROTEIN_KINASE_DOM"/>
    <property type="match status" value="1"/>
</dbReference>
<feature type="region of interest" description="Disordered" evidence="1">
    <location>
        <begin position="325"/>
        <end position="351"/>
    </location>
</feature>
<dbReference type="EMBL" id="JAGKQH010000004">
    <property type="protein sequence ID" value="KAG6602414.1"/>
    <property type="molecule type" value="Genomic_DNA"/>
</dbReference>
<evidence type="ECO:0000256" key="1">
    <source>
        <dbReference type="SAM" id="MobiDB-lite"/>
    </source>
</evidence>
<dbReference type="InterPro" id="IPR000719">
    <property type="entry name" value="Prot_kinase_dom"/>
</dbReference>
<dbReference type="SMART" id="SM00220">
    <property type="entry name" value="S_TKc"/>
    <property type="match status" value="1"/>
</dbReference>
<dbReference type="CDD" id="cd13999">
    <property type="entry name" value="STKc_MAP3K-like"/>
    <property type="match status" value="1"/>
</dbReference>
<feature type="non-terminal residue" evidence="3">
    <location>
        <position position="1"/>
    </location>
</feature>
<protein>
    <submittedName>
        <fullName evidence="3">Serine/threonine-protein kinase STY13</fullName>
    </submittedName>
</protein>
<keyword evidence="3" id="KW-0418">Kinase</keyword>
<gene>
    <name evidence="3" type="primary">STY13</name>
    <name evidence="3" type="ORF">SDJN03_07647</name>
</gene>
<dbReference type="PANTHER" id="PTHR23257">
    <property type="entry name" value="SERINE-THREONINE PROTEIN KINASE"/>
    <property type="match status" value="1"/>
</dbReference>
<feature type="domain" description="Protein kinase" evidence="2">
    <location>
        <begin position="25"/>
        <end position="303"/>
    </location>
</feature>
<name>A0AAV6NWK0_9ROSI</name>
<reference evidence="3 4" key="1">
    <citation type="journal article" date="2021" name="Hortic Res">
        <title>The domestication of Cucurbita argyrosperma as revealed by the genome of its wild relative.</title>
        <authorList>
            <person name="Barrera-Redondo J."/>
            <person name="Sanchez-de la Vega G."/>
            <person name="Aguirre-Liguori J.A."/>
            <person name="Castellanos-Morales G."/>
            <person name="Gutierrez-Guerrero Y.T."/>
            <person name="Aguirre-Dugua X."/>
            <person name="Aguirre-Planter E."/>
            <person name="Tenaillon M.I."/>
            <person name="Lira-Saade R."/>
            <person name="Eguiarte L.E."/>
        </authorList>
    </citation>
    <scope>NUCLEOTIDE SEQUENCE [LARGE SCALE GENOMIC DNA]</scope>
    <source>
        <strain evidence="3">JBR-2021</strain>
    </source>
</reference>
<dbReference type="PROSITE" id="PS00108">
    <property type="entry name" value="PROTEIN_KINASE_ST"/>
    <property type="match status" value="1"/>
</dbReference>
<accession>A0AAV6NWK0</accession>
<dbReference type="GO" id="GO:0005524">
    <property type="term" value="F:ATP binding"/>
    <property type="evidence" value="ECO:0007669"/>
    <property type="project" value="InterPro"/>
</dbReference>
<proteinExistence type="predicted"/>
<keyword evidence="4" id="KW-1185">Reference proteome</keyword>
<dbReference type="InterPro" id="IPR050167">
    <property type="entry name" value="Ser_Thr_protein_kinase"/>
</dbReference>
<evidence type="ECO:0000259" key="2">
    <source>
        <dbReference type="PROSITE" id="PS50011"/>
    </source>
</evidence>
<dbReference type="AlphaFoldDB" id="A0AAV6NWK0"/>
<evidence type="ECO:0000313" key="4">
    <source>
        <dbReference type="Proteomes" id="UP000685013"/>
    </source>
</evidence>
<organism evidence="3 4">
    <name type="scientific">Cucurbita argyrosperma subsp. sororia</name>
    <dbReference type="NCBI Taxonomy" id="37648"/>
    <lineage>
        <taxon>Eukaryota</taxon>
        <taxon>Viridiplantae</taxon>
        <taxon>Streptophyta</taxon>
        <taxon>Embryophyta</taxon>
        <taxon>Tracheophyta</taxon>
        <taxon>Spermatophyta</taxon>
        <taxon>Magnoliopsida</taxon>
        <taxon>eudicotyledons</taxon>
        <taxon>Gunneridae</taxon>
        <taxon>Pentapetalae</taxon>
        <taxon>rosids</taxon>
        <taxon>fabids</taxon>
        <taxon>Cucurbitales</taxon>
        <taxon>Cucurbitaceae</taxon>
        <taxon>Cucurbiteae</taxon>
        <taxon>Cucurbita</taxon>
    </lineage>
</organism>
<dbReference type="GO" id="GO:0007165">
    <property type="term" value="P:signal transduction"/>
    <property type="evidence" value="ECO:0007669"/>
    <property type="project" value="TreeGrafter"/>
</dbReference>
<dbReference type="Pfam" id="PF07714">
    <property type="entry name" value="PK_Tyr_Ser-Thr"/>
    <property type="match status" value="1"/>
</dbReference>
<dbReference type="InterPro" id="IPR008271">
    <property type="entry name" value="Ser/Thr_kinase_AS"/>
</dbReference>